<dbReference type="InterPro" id="IPR039278">
    <property type="entry name" value="Red1"/>
</dbReference>
<dbReference type="PANTHER" id="PTHR21563:SF3">
    <property type="entry name" value="ZINC FINGER C3H1 DOMAIN-CONTAINING PROTEIN"/>
    <property type="match status" value="1"/>
</dbReference>
<dbReference type="InterPro" id="IPR019607">
    <property type="entry name" value="Putative_zinc-finger_domain"/>
</dbReference>
<gene>
    <name evidence="2" type="ORF">KI387_014022</name>
</gene>
<dbReference type="EMBL" id="JAHRHJ020000009">
    <property type="protein sequence ID" value="KAH9302439.1"/>
    <property type="molecule type" value="Genomic_DNA"/>
</dbReference>
<name>A0AA38FDM6_TAXCH</name>
<proteinExistence type="predicted"/>
<reference evidence="2 3" key="1">
    <citation type="journal article" date="2021" name="Nat. Plants">
        <title>The Taxus genome provides insights into paclitaxel biosynthesis.</title>
        <authorList>
            <person name="Xiong X."/>
            <person name="Gou J."/>
            <person name="Liao Q."/>
            <person name="Li Y."/>
            <person name="Zhou Q."/>
            <person name="Bi G."/>
            <person name="Li C."/>
            <person name="Du R."/>
            <person name="Wang X."/>
            <person name="Sun T."/>
            <person name="Guo L."/>
            <person name="Liang H."/>
            <person name="Lu P."/>
            <person name="Wu Y."/>
            <person name="Zhang Z."/>
            <person name="Ro D.K."/>
            <person name="Shang Y."/>
            <person name="Huang S."/>
            <person name="Yan J."/>
        </authorList>
    </citation>
    <scope>NUCLEOTIDE SEQUENCE [LARGE SCALE GENOMIC DNA]</scope>
    <source>
        <strain evidence="2">Ta-2019</strain>
    </source>
</reference>
<evidence type="ECO:0000313" key="3">
    <source>
        <dbReference type="Proteomes" id="UP000824469"/>
    </source>
</evidence>
<sequence>MFKSYSIYNNLITADRIPDKSIICSRVINPFWPLCKFEHHGKCNNEDCPWQHARDYSLNPTQFVEQLKKHSNTEVDGLAGDYKQLNNHGNQDPQINFEIATKEAITRGFEIHFAATTKQSADSQGLSCRIISSYGLIVPVYRLGSHLIKANVPIRLLLPDMPYLRSAAVREWMLGNNSRLPTCLYSSSANPDDTKKHLFRGLENVECWLELAIDTMNFDGNIDKSDGRKKALCVLSRAIEVNPNSVALWVVYLHMFYRKEKVIGKDDMFHHAVQHNEGSYELWLLFINSRLQIDQRLEAYKNAIALFCSKACSNETQHKSVSPFLLDLVLQMINFLSLSVYKQKAMTWIDELLSCSTDASNNGLPDFISLSTVLECLTRKDACVLWVSCTYFRVYGTLPKAILERLEFEQNLPFDVEWYSCHLSQALIDCAITSMNNAVSSLNEGHDHCASQSWHNDSNSLLPVHALAINHVKCVSAFEGLMSARKLCCHYREQYPSCIELVLVSSSIESHSGDDRAGIALFEESLSSWPEGKPGIQRFWNQYVAYAVESKGADFAKDIINKWYCYMDRHKMLDNIISFRGTDYLTCSPFGDALGKHGVKEYKDKRKEALNFSEKTDRSRWCQDMMFALLNLGIYSLLNNDTKKAQSAADQALKLALGDGDVKHCIRECAALALFGVPDGLERMKNDFDTRLLQLLDKCFLRSQLFPIPKPLSRTFTESIKKPKIRIFVENLLGPVPVDCSLLNSILEIWYGPSLLPEKFDAFKDLVDFLEGLLELAPANLKLVISMCRMIVQRFNLQNISSMAALFWASSLLINSIFQSFPVAPENAWLEVGNFLELLDVDVILEEFYQHALSVHPFSVALWHSFLNFRRRSKNLAGVVETAKQRGKENPSNATKVEAQVHGEVMTCSKQRTDGSIEEFDVSFEYAGKQAISQNLENLLQLFAAHVTQGRKQAEKTGMIVFSVAKLWGMDASLGYEVDGAVFDLDLTVDILPRAIGEDIGKQKHQSSLIIPSLAYYGNNKYNC</sequence>
<dbReference type="OMA" id="NTIFWAS"/>
<evidence type="ECO:0000259" key="1">
    <source>
        <dbReference type="Pfam" id="PF10650"/>
    </source>
</evidence>
<accession>A0AA38FDM6</accession>
<dbReference type="Proteomes" id="UP000824469">
    <property type="component" value="Unassembled WGS sequence"/>
</dbReference>
<protein>
    <recommendedName>
        <fullName evidence="1">Putative zinc-finger domain-containing protein</fullName>
    </recommendedName>
</protein>
<dbReference type="InterPro" id="IPR011990">
    <property type="entry name" value="TPR-like_helical_dom_sf"/>
</dbReference>
<dbReference type="PANTHER" id="PTHR21563">
    <property type="entry name" value="ZINC FINGER C3H1 DOMAIN-CONTAINING PROTEIN"/>
    <property type="match status" value="1"/>
</dbReference>
<feature type="domain" description="Putative zinc-finger" evidence="1">
    <location>
        <begin position="34"/>
        <end position="52"/>
    </location>
</feature>
<keyword evidence="3" id="KW-1185">Reference proteome</keyword>
<comment type="caution">
    <text evidence="2">The sequence shown here is derived from an EMBL/GenBank/DDBJ whole genome shotgun (WGS) entry which is preliminary data.</text>
</comment>
<dbReference type="GO" id="GO:0005634">
    <property type="term" value="C:nucleus"/>
    <property type="evidence" value="ECO:0007669"/>
    <property type="project" value="TreeGrafter"/>
</dbReference>
<dbReference type="SUPFAM" id="SSF48452">
    <property type="entry name" value="TPR-like"/>
    <property type="match status" value="1"/>
</dbReference>
<evidence type="ECO:0000313" key="2">
    <source>
        <dbReference type="EMBL" id="KAH9302439.1"/>
    </source>
</evidence>
<dbReference type="GO" id="GO:0000178">
    <property type="term" value="C:exosome (RNase complex)"/>
    <property type="evidence" value="ECO:0007669"/>
    <property type="project" value="TreeGrafter"/>
</dbReference>
<organism evidence="2 3">
    <name type="scientific">Taxus chinensis</name>
    <name type="common">Chinese yew</name>
    <name type="synonym">Taxus wallichiana var. chinensis</name>
    <dbReference type="NCBI Taxonomy" id="29808"/>
    <lineage>
        <taxon>Eukaryota</taxon>
        <taxon>Viridiplantae</taxon>
        <taxon>Streptophyta</taxon>
        <taxon>Embryophyta</taxon>
        <taxon>Tracheophyta</taxon>
        <taxon>Spermatophyta</taxon>
        <taxon>Pinopsida</taxon>
        <taxon>Pinidae</taxon>
        <taxon>Conifers II</taxon>
        <taxon>Cupressales</taxon>
        <taxon>Taxaceae</taxon>
        <taxon>Taxus</taxon>
    </lineage>
</organism>
<dbReference type="AlphaFoldDB" id="A0AA38FDM6"/>
<dbReference type="Pfam" id="PF10650">
    <property type="entry name" value="zf-C3H1"/>
    <property type="match status" value="1"/>
</dbReference>
<dbReference type="Gene3D" id="1.25.40.10">
    <property type="entry name" value="Tetratricopeptide repeat domain"/>
    <property type="match status" value="1"/>
</dbReference>